<accession>A0A160DVV4</accession>
<evidence type="ECO:0000256" key="1">
    <source>
        <dbReference type="SAM" id="MobiDB-lite"/>
    </source>
</evidence>
<dbReference type="Gene3D" id="2.60.40.1890">
    <property type="entry name" value="PCu(A)C copper chaperone"/>
    <property type="match status" value="1"/>
</dbReference>
<feature type="region of interest" description="Disordered" evidence="1">
    <location>
        <begin position="144"/>
        <end position="163"/>
    </location>
</feature>
<keyword evidence="4" id="KW-1185">Reference proteome</keyword>
<dbReference type="EMBL" id="CP015249">
    <property type="protein sequence ID" value="ANB18330.1"/>
    <property type="molecule type" value="Genomic_DNA"/>
</dbReference>
<gene>
    <name evidence="3" type="ORF">I596_2320</name>
</gene>
<name>A0A160DVV4_9GAMM</name>
<dbReference type="PANTHER" id="PTHR36302">
    <property type="entry name" value="BLR7088 PROTEIN"/>
    <property type="match status" value="1"/>
</dbReference>
<feature type="signal peptide" evidence="2">
    <location>
        <begin position="1"/>
        <end position="24"/>
    </location>
</feature>
<evidence type="ECO:0000256" key="2">
    <source>
        <dbReference type="SAM" id="SignalP"/>
    </source>
</evidence>
<dbReference type="InterPro" id="IPR007410">
    <property type="entry name" value="LpqE-like"/>
</dbReference>
<reference evidence="3 4" key="1">
    <citation type="submission" date="2016-04" db="EMBL/GenBank/DDBJ databases">
        <title>Complete genome sequence of Dokdonella koreensis DS-123T.</title>
        <authorList>
            <person name="Kim J.F."/>
            <person name="Lee H."/>
            <person name="Kwak M.-J."/>
        </authorList>
    </citation>
    <scope>NUCLEOTIDE SEQUENCE [LARGE SCALE GENOMIC DNA]</scope>
    <source>
        <strain evidence="3 4">DS-123</strain>
    </source>
</reference>
<proteinExistence type="predicted"/>
<dbReference type="KEGG" id="dko:I596_2320"/>
<dbReference type="PANTHER" id="PTHR36302:SF1">
    <property type="entry name" value="COPPER CHAPERONE PCU(A)C"/>
    <property type="match status" value="1"/>
</dbReference>
<keyword evidence="2" id="KW-0732">Signal</keyword>
<dbReference type="Proteomes" id="UP000076830">
    <property type="component" value="Chromosome"/>
</dbReference>
<dbReference type="STRING" id="1300342.I596_2320"/>
<dbReference type="RefSeq" id="WP_083965515.1">
    <property type="nucleotide sequence ID" value="NZ_CP015249.1"/>
</dbReference>
<dbReference type="SUPFAM" id="SSF110087">
    <property type="entry name" value="DR1885-like metal-binding protein"/>
    <property type="match status" value="1"/>
</dbReference>
<evidence type="ECO:0000313" key="3">
    <source>
        <dbReference type="EMBL" id="ANB18330.1"/>
    </source>
</evidence>
<dbReference type="InterPro" id="IPR058248">
    <property type="entry name" value="Lxx211020-like"/>
</dbReference>
<dbReference type="InterPro" id="IPR036182">
    <property type="entry name" value="PCuAC_sf"/>
</dbReference>
<feature type="compositionally biased region" description="Basic and acidic residues" evidence="1">
    <location>
        <begin position="152"/>
        <end position="163"/>
    </location>
</feature>
<dbReference type="Pfam" id="PF04314">
    <property type="entry name" value="PCuAC"/>
    <property type="match status" value="1"/>
</dbReference>
<protein>
    <submittedName>
        <fullName evidence="3">Copper(I)-binding protein</fullName>
    </submittedName>
</protein>
<sequence>MNRLQQCMTAVAALSSLFAGSAWGAGRLDVEAGWIRPAPPGVSMLAGYARLHNGGDAPLRVTAVESTAFGAVSIHETTLVDGVSRMRELAGLSIDAGASATLEPGGKHLMLMEPAQAIEAGGSVRIVFVLDDGSRVPAEFTVADRAPATGHGHADHDHAGHAH</sequence>
<feature type="chain" id="PRO_5007813724" evidence="2">
    <location>
        <begin position="25"/>
        <end position="163"/>
    </location>
</feature>
<evidence type="ECO:0000313" key="4">
    <source>
        <dbReference type="Proteomes" id="UP000076830"/>
    </source>
</evidence>
<organism evidence="3 4">
    <name type="scientific">Dokdonella koreensis DS-123</name>
    <dbReference type="NCBI Taxonomy" id="1300342"/>
    <lineage>
        <taxon>Bacteria</taxon>
        <taxon>Pseudomonadati</taxon>
        <taxon>Pseudomonadota</taxon>
        <taxon>Gammaproteobacteria</taxon>
        <taxon>Lysobacterales</taxon>
        <taxon>Rhodanobacteraceae</taxon>
        <taxon>Dokdonella</taxon>
    </lineage>
</organism>
<dbReference type="AlphaFoldDB" id="A0A160DVV4"/>